<dbReference type="GO" id="GO:0016151">
    <property type="term" value="F:nickel cation binding"/>
    <property type="evidence" value="ECO:0007669"/>
    <property type="project" value="InterPro"/>
</dbReference>
<organism evidence="9 10">
    <name type="scientific">Prauserella isguenensis</name>
    <dbReference type="NCBI Taxonomy" id="1470180"/>
    <lineage>
        <taxon>Bacteria</taxon>
        <taxon>Bacillati</taxon>
        <taxon>Actinomycetota</taxon>
        <taxon>Actinomycetes</taxon>
        <taxon>Pseudonocardiales</taxon>
        <taxon>Pseudonocardiaceae</taxon>
        <taxon>Prauserella</taxon>
    </lineage>
</organism>
<dbReference type="PROSITE" id="PS00542">
    <property type="entry name" value="COMPLEX1_30K"/>
    <property type="match status" value="1"/>
</dbReference>
<evidence type="ECO:0000259" key="8">
    <source>
        <dbReference type="Pfam" id="PF00346"/>
    </source>
</evidence>
<comment type="caution">
    <text evidence="9">The sequence shown here is derived from an EMBL/GenBank/DDBJ whole genome shotgun (WGS) entry which is preliminary data.</text>
</comment>
<evidence type="ECO:0000313" key="10">
    <source>
        <dbReference type="Proteomes" id="UP000550714"/>
    </source>
</evidence>
<dbReference type="GO" id="GO:0048038">
    <property type="term" value="F:quinone binding"/>
    <property type="evidence" value="ECO:0007669"/>
    <property type="project" value="InterPro"/>
</dbReference>
<dbReference type="InterPro" id="IPR020396">
    <property type="entry name" value="NADH_UbQ_OxRdtase_CS"/>
</dbReference>
<dbReference type="AlphaFoldDB" id="A0A839S9G9"/>
<accession>A0A839S9G9</accession>
<evidence type="ECO:0000256" key="6">
    <source>
        <dbReference type="SAM" id="MobiDB-lite"/>
    </source>
</evidence>
<dbReference type="Gene3D" id="1.10.645.10">
    <property type="entry name" value="Cytochrome-c3 Hydrogenase, chain B"/>
    <property type="match status" value="1"/>
</dbReference>
<evidence type="ECO:0000256" key="2">
    <source>
        <dbReference type="ARBA" id="ARBA00022448"/>
    </source>
</evidence>
<evidence type="ECO:0000256" key="4">
    <source>
        <dbReference type="ARBA" id="ARBA00023027"/>
    </source>
</evidence>
<dbReference type="InterPro" id="IPR001501">
    <property type="entry name" value="Ni-dep_hyd_lsu"/>
</dbReference>
<dbReference type="PANTHER" id="PTHR43485:SF1">
    <property type="entry name" value="FORMATE HYDROGENLYASE SUBUNIT 5-RELATED"/>
    <property type="match status" value="1"/>
</dbReference>
<keyword evidence="5" id="KW-0460">Magnesium</keyword>
<feature type="binding site" evidence="5">
    <location>
        <position position="470"/>
    </location>
    <ligand>
        <name>Mg(2+)</name>
        <dbReference type="ChEBI" id="CHEBI:18420"/>
    </ligand>
</feature>
<evidence type="ECO:0000256" key="1">
    <source>
        <dbReference type="ARBA" id="ARBA00004202"/>
    </source>
</evidence>
<dbReference type="Pfam" id="PF00374">
    <property type="entry name" value="NiFeSe_Hases"/>
    <property type="match status" value="1"/>
</dbReference>
<dbReference type="SUPFAM" id="SSF143243">
    <property type="entry name" value="Nqo5-like"/>
    <property type="match status" value="1"/>
</dbReference>
<name>A0A839S9G9_9PSEU</name>
<evidence type="ECO:0000256" key="5">
    <source>
        <dbReference type="PIRSR" id="PIRSR601501-1"/>
    </source>
</evidence>
<dbReference type="InterPro" id="IPR029014">
    <property type="entry name" value="NiFe-Hase_large"/>
</dbReference>
<dbReference type="Pfam" id="PF00329">
    <property type="entry name" value="Complex1_30kDa"/>
    <property type="match status" value="1"/>
</dbReference>
<dbReference type="InterPro" id="IPR052197">
    <property type="entry name" value="ComplexI_49kDa-like"/>
</dbReference>
<dbReference type="GO" id="GO:0051287">
    <property type="term" value="F:NAD binding"/>
    <property type="evidence" value="ECO:0007669"/>
    <property type="project" value="InterPro"/>
</dbReference>
<feature type="domain" description="NADH:ubiquinone oxidoreductase 30kDa subunit" evidence="7">
    <location>
        <begin position="32"/>
        <end position="131"/>
    </location>
</feature>
<evidence type="ECO:0000256" key="3">
    <source>
        <dbReference type="ARBA" id="ARBA00023002"/>
    </source>
</evidence>
<dbReference type="Pfam" id="PF00346">
    <property type="entry name" value="Complex1_49kDa"/>
    <property type="match status" value="1"/>
</dbReference>
<sequence>MTTPEHHAHGESVGYRRTALTISPDAVPGQVGELLDAGFRIALIAGHDDGDALRAVYLFTQAGTDRRIELHVPLDRDHPHLPSVARLSFSAGRFEREMRDLFGIVPDDHPLPRRLVRHFHWPQGWYPMLHDAGEPPEFGDVDGPYPFRTVEGPGVYEIPVGPVHAGMIEPGHFRFSVVGETILNLKARLWFVHKGLEKLFQGRRPEEAFELAERVSGDTAVGHTLAFCQAIEDARSLSVPVQAQQLRAILLELERLYNHVTDLGALCNDAGHSILNAHAGRIREQLLRINDHVAGHRLLRGGIHLGGTAVRHLPDTDTLASIGEDIAELASLALGHSVVRDRFSGTAVLTHEQATDLGTLGYVARASGLAVDARHDHPTLPEPGERASHSHTQGDVLARFTVRTEEIAHSIELITRLVKVLDGRTTSPGDTSDAGPHAAGSGVGIVEGWRGTIVHRVELASDGTLRRVKVVDPSFLNWPALPVALTDTIVPDFPPTNKSFNLSYAGNDL</sequence>
<evidence type="ECO:0000259" key="7">
    <source>
        <dbReference type="Pfam" id="PF00329"/>
    </source>
</evidence>
<keyword evidence="2" id="KW-0813">Transport</keyword>
<dbReference type="Proteomes" id="UP000550714">
    <property type="component" value="Unassembled WGS sequence"/>
</dbReference>
<evidence type="ECO:0000313" key="9">
    <source>
        <dbReference type="EMBL" id="MBB3053329.1"/>
    </source>
</evidence>
<feature type="region of interest" description="Disordered" evidence="6">
    <location>
        <begin position="374"/>
        <end position="393"/>
    </location>
</feature>
<gene>
    <name evidence="9" type="ORF">FHS23_004378</name>
</gene>
<dbReference type="EMBL" id="JACHWU010000009">
    <property type="protein sequence ID" value="MBB3053329.1"/>
    <property type="molecule type" value="Genomic_DNA"/>
</dbReference>
<dbReference type="GO" id="GO:0016651">
    <property type="term" value="F:oxidoreductase activity, acting on NAD(P)H"/>
    <property type="evidence" value="ECO:0007669"/>
    <property type="project" value="InterPro"/>
</dbReference>
<keyword evidence="4" id="KW-0520">NAD</keyword>
<proteinExistence type="predicted"/>
<dbReference type="InterPro" id="IPR001268">
    <property type="entry name" value="NADH_UbQ_OxRdtase_30kDa_su"/>
</dbReference>
<reference evidence="9 10" key="1">
    <citation type="submission" date="2020-08" db="EMBL/GenBank/DDBJ databases">
        <title>Genomic Encyclopedia of Type Strains, Phase III (KMG-III): the genomes of soil and plant-associated and newly described type strains.</title>
        <authorList>
            <person name="Whitman W."/>
        </authorList>
    </citation>
    <scope>NUCLEOTIDE SEQUENCE [LARGE SCALE GENOMIC DNA]</scope>
    <source>
        <strain evidence="9 10">CECT 8577</strain>
    </source>
</reference>
<keyword evidence="10" id="KW-1185">Reference proteome</keyword>
<keyword evidence="5" id="KW-0479">Metal-binding</keyword>
<protein>
    <submittedName>
        <fullName evidence="9">Ni,Fe-hydrogenase III large subunit/Ni,Fe-hydrogenase III component G</fullName>
    </submittedName>
</protein>
<dbReference type="GO" id="GO:0008137">
    <property type="term" value="F:NADH dehydrogenase (ubiquinone) activity"/>
    <property type="evidence" value="ECO:0007669"/>
    <property type="project" value="InterPro"/>
</dbReference>
<dbReference type="GO" id="GO:0005886">
    <property type="term" value="C:plasma membrane"/>
    <property type="evidence" value="ECO:0007669"/>
    <property type="project" value="UniProtKB-SubCell"/>
</dbReference>
<keyword evidence="3" id="KW-0560">Oxidoreductase</keyword>
<dbReference type="Gene3D" id="3.30.460.80">
    <property type="entry name" value="NADH:ubiquinone oxidoreductase, 30kDa subunit"/>
    <property type="match status" value="1"/>
</dbReference>
<dbReference type="InterPro" id="IPR001135">
    <property type="entry name" value="NADH_Q_OxRdtase_suD"/>
</dbReference>
<feature type="binding site" evidence="5">
    <location>
        <position position="197"/>
    </location>
    <ligand>
        <name>Mg(2+)</name>
        <dbReference type="ChEBI" id="CHEBI:18420"/>
    </ligand>
</feature>
<dbReference type="RefSeq" id="WP_183659027.1">
    <property type="nucleotide sequence ID" value="NZ_JACHWU010000009.1"/>
</dbReference>
<comment type="subcellular location">
    <subcellularLocation>
        <location evidence="1">Cell membrane</location>
        <topology evidence="1">Peripheral membrane protein</topology>
    </subcellularLocation>
</comment>
<feature type="domain" description="NADH-quinone oxidoreductase subunit D" evidence="8">
    <location>
        <begin position="271"/>
        <end position="422"/>
    </location>
</feature>
<dbReference type="SUPFAM" id="SSF56762">
    <property type="entry name" value="HydB/Nqo4-like"/>
    <property type="match status" value="1"/>
</dbReference>
<dbReference type="InterPro" id="IPR037232">
    <property type="entry name" value="NADH_quin_OxRdtase_su_C/D-like"/>
</dbReference>
<feature type="compositionally biased region" description="Basic and acidic residues" evidence="6">
    <location>
        <begin position="374"/>
        <end position="388"/>
    </location>
</feature>
<dbReference type="PANTHER" id="PTHR43485">
    <property type="entry name" value="HYDROGENASE-4 COMPONENT G"/>
    <property type="match status" value="1"/>
</dbReference>